<dbReference type="Pfam" id="PF00969">
    <property type="entry name" value="MHC_II_beta"/>
    <property type="match status" value="1"/>
</dbReference>
<evidence type="ECO:0000313" key="3">
    <source>
        <dbReference type="EMBL" id="NXO25593.1"/>
    </source>
</evidence>
<dbReference type="Gene3D" id="3.10.320.10">
    <property type="entry name" value="Class II Histocompatibility Antigen, M Beta Chain, Chain B, domain 1"/>
    <property type="match status" value="1"/>
</dbReference>
<dbReference type="InterPro" id="IPR011162">
    <property type="entry name" value="MHC_I/II-like_Ag-recog"/>
</dbReference>
<evidence type="ECO:0000313" key="4">
    <source>
        <dbReference type="Proteomes" id="UP000546986"/>
    </source>
</evidence>
<keyword evidence="1" id="KW-0325">Glycoprotein</keyword>
<accession>A0A7L1QLY0</accession>
<feature type="non-terminal residue" evidence="3">
    <location>
        <position position="111"/>
    </location>
</feature>
<dbReference type="SUPFAM" id="SSF54452">
    <property type="entry name" value="MHC antigen-recognition domain"/>
    <property type="match status" value="1"/>
</dbReference>
<name>A0A7L1QLY0_9PASS</name>
<sequence>LVPLGAPLAGDTELSALFQEMMKSESHFINGTDRVRSVERNIHTQEQLLHLGSDVGLDGGGHLLWGEAAGSWNSAPEWREHRRAVVERHCWHNSELCSPVLREHRVPPSLS</sequence>
<proteinExistence type="predicted"/>
<feature type="non-terminal residue" evidence="3">
    <location>
        <position position="1"/>
    </location>
</feature>
<organism evidence="3 4">
    <name type="scientific">Cisticola juncidis</name>
    <dbReference type="NCBI Taxonomy" id="52622"/>
    <lineage>
        <taxon>Eukaryota</taxon>
        <taxon>Metazoa</taxon>
        <taxon>Chordata</taxon>
        <taxon>Craniata</taxon>
        <taxon>Vertebrata</taxon>
        <taxon>Euteleostomi</taxon>
        <taxon>Archelosauria</taxon>
        <taxon>Archosauria</taxon>
        <taxon>Dinosauria</taxon>
        <taxon>Saurischia</taxon>
        <taxon>Theropoda</taxon>
        <taxon>Coelurosauria</taxon>
        <taxon>Aves</taxon>
        <taxon>Neognathae</taxon>
        <taxon>Neoaves</taxon>
        <taxon>Telluraves</taxon>
        <taxon>Australaves</taxon>
        <taxon>Passeriformes</taxon>
        <taxon>Sylvioidea</taxon>
        <taxon>Cisticolidae</taxon>
        <taxon>Cisticola</taxon>
    </lineage>
</organism>
<dbReference type="InterPro" id="IPR000353">
    <property type="entry name" value="MHC_II_b_N"/>
</dbReference>
<reference evidence="3 4" key="1">
    <citation type="submission" date="2019-09" db="EMBL/GenBank/DDBJ databases">
        <title>Bird 10,000 Genomes (B10K) Project - Family phase.</title>
        <authorList>
            <person name="Zhang G."/>
        </authorList>
    </citation>
    <scope>NUCLEOTIDE SEQUENCE [LARGE SCALE GENOMIC DNA]</scope>
    <source>
        <strain evidence="3">B10K-DU-002-30</strain>
        <tissue evidence="3">Muscle</tissue>
    </source>
</reference>
<evidence type="ECO:0000259" key="2">
    <source>
        <dbReference type="SMART" id="SM00921"/>
    </source>
</evidence>
<dbReference type="AlphaFoldDB" id="A0A7L1QLY0"/>
<dbReference type="SMART" id="SM00921">
    <property type="entry name" value="MHC_II_beta"/>
    <property type="match status" value="1"/>
</dbReference>
<keyword evidence="4" id="KW-1185">Reference proteome</keyword>
<comment type="caution">
    <text evidence="3">The sequence shown here is derived from an EMBL/GenBank/DDBJ whole genome shotgun (WGS) entry which is preliminary data.</text>
</comment>
<dbReference type="GO" id="GO:0019882">
    <property type="term" value="P:antigen processing and presentation"/>
    <property type="evidence" value="ECO:0007669"/>
    <property type="project" value="InterPro"/>
</dbReference>
<feature type="domain" description="MHC class II beta chain N-terminal" evidence="2">
    <location>
        <begin position="24"/>
        <end position="98"/>
    </location>
</feature>
<dbReference type="InterPro" id="IPR014745">
    <property type="entry name" value="MHC_II_a/b_N"/>
</dbReference>
<dbReference type="Proteomes" id="UP000546986">
    <property type="component" value="Unassembled WGS sequence"/>
</dbReference>
<evidence type="ECO:0000256" key="1">
    <source>
        <dbReference type="ARBA" id="ARBA00023180"/>
    </source>
</evidence>
<gene>
    <name evidence="3" type="primary">H2eb1_1</name>
    <name evidence="3" type="ORF">CISJUN_R04314</name>
</gene>
<dbReference type="GO" id="GO:0042613">
    <property type="term" value="C:MHC class II protein complex"/>
    <property type="evidence" value="ECO:0007669"/>
    <property type="project" value="InterPro"/>
</dbReference>
<protein>
    <submittedName>
        <fullName evidence="3">HB21 protein</fullName>
    </submittedName>
</protein>
<dbReference type="GO" id="GO:0006955">
    <property type="term" value="P:immune response"/>
    <property type="evidence" value="ECO:0007669"/>
    <property type="project" value="InterPro"/>
</dbReference>
<dbReference type="EMBL" id="VXBR01005551">
    <property type="protein sequence ID" value="NXO25593.1"/>
    <property type="molecule type" value="Genomic_DNA"/>
</dbReference>